<feature type="compositionally biased region" description="Acidic residues" evidence="1">
    <location>
        <begin position="11"/>
        <end position="25"/>
    </location>
</feature>
<reference evidence="2 3" key="1">
    <citation type="journal article" date="2019" name="Sci. Rep.">
        <title>Orb-weaving spider Araneus ventricosus genome elucidates the spidroin gene catalogue.</title>
        <authorList>
            <person name="Kono N."/>
            <person name="Nakamura H."/>
            <person name="Ohtoshi R."/>
            <person name="Moran D.A.P."/>
            <person name="Shinohara A."/>
            <person name="Yoshida Y."/>
            <person name="Fujiwara M."/>
            <person name="Mori M."/>
            <person name="Tomita M."/>
            <person name="Arakawa K."/>
        </authorList>
    </citation>
    <scope>NUCLEOTIDE SEQUENCE [LARGE SCALE GENOMIC DNA]</scope>
</reference>
<dbReference type="AlphaFoldDB" id="A0A4Y2L911"/>
<keyword evidence="3" id="KW-1185">Reference proteome</keyword>
<name>A0A4Y2L911_ARAVE</name>
<sequence>MELLHKLLAEIETDEDSDFQNEDNGPENNLENNFSNHEIFSEHDTESEEDADFRNEDGFVLYQKIAYNGGKEKFRLIIRTRCHNIVSRLRTKGSAKDVTSSVKSWELFIQDNMRS</sequence>
<organism evidence="2 3">
    <name type="scientific">Araneus ventricosus</name>
    <name type="common">Orbweaver spider</name>
    <name type="synonym">Epeira ventricosa</name>
    <dbReference type="NCBI Taxonomy" id="182803"/>
    <lineage>
        <taxon>Eukaryota</taxon>
        <taxon>Metazoa</taxon>
        <taxon>Ecdysozoa</taxon>
        <taxon>Arthropoda</taxon>
        <taxon>Chelicerata</taxon>
        <taxon>Arachnida</taxon>
        <taxon>Araneae</taxon>
        <taxon>Araneomorphae</taxon>
        <taxon>Entelegynae</taxon>
        <taxon>Araneoidea</taxon>
        <taxon>Araneidae</taxon>
        <taxon>Araneus</taxon>
    </lineage>
</organism>
<feature type="region of interest" description="Disordered" evidence="1">
    <location>
        <begin position="11"/>
        <end position="48"/>
    </location>
</feature>
<gene>
    <name evidence="2" type="ORF">AVEN_208153_1</name>
</gene>
<feature type="compositionally biased region" description="Polar residues" evidence="1">
    <location>
        <begin position="26"/>
        <end position="38"/>
    </location>
</feature>
<dbReference type="Proteomes" id="UP000499080">
    <property type="component" value="Unassembled WGS sequence"/>
</dbReference>
<proteinExistence type="predicted"/>
<dbReference type="EMBL" id="BGPR01005497">
    <property type="protein sequence ID" value="GBN10730.1"/>
    <property type="molecule type" value="Genomic_DNA"/>
</dbReference>
<protein>
    <submittedName>
        <fullName evidence="2">Uncharacterized protein</fullName>
    </submittedName>
</protein>
<comment type="caution">
    <text evidence="2">The sequence shown here is derived from an EMBL/GenBank/DDBJ whole genome shotgun (WGS) entry which is preliminary data.</text>
</comment>
<evidence type="ECO:0000313" key="3">
    <source>
        <dbReference type="Proteomes" id="UP000499080"/>
    </source>
</evidence>
<evidence type="ECO:0000256" key="1">
    <source>
        <dbReference type="SAM" id="MobiDB-lite"/>
    </source>
</evidence>
<evidence type="ECO:0000313" key="2">
    <source>
        <dbReference type="EMBL" id="GBN10730.1"/>
    </source>
</evidence>
<accession>A0A4Y2L911</accession>